<feature type="domain" description="CASTOR ACT" evidence="2">
    <location>
        <begin position="76"/>
        <end position="130"/>
    </location>
</feature>
<proteinExistence type="predicted"/>
<dbReference type="PANTHER" id="PTHR39199:SF1">
    <property type="entry name" value="BLR5128 PROTEIN"/>
    <property type="match status" value="1"/>
</dbReference>
<dbReference type="PANTHER" id="PTHR39199">
    <property type="entry name" value="BLR5128 PROTEIN"/>
    <property type="match status" value="1"/>
</dbReference>
<dbReference type="Gene3D" id="3.30.2130.10">
    <property type="entry name" value="VC0802-like"/>
    <property type="match status" value="1"/>
</dbReference>
<name>A0A0R2S980_9GAMM</name>
<sequence length="134" mass="14179">MNGVTDLQQLLKSLAPRLLSGEWAFCTPTPAQLDATPRLADEALSTFRESEGLSLLLPIERATELELSFDGSFTGITLDVHSSLHAIGLTAVVATRLGESGISANVIAAAFHDHVFVQTADAARALDILNSLHG</sequence>
<comment type="caution">
    <text evidence="3">The sequence shown here is derived from an EMBL/GenBank/DDBJ whole genome shotgun (WGS) entry which is preliminary data.</text>
</comment>
<dbReference type="Pfam" id="PF13840">
    <property type="entry name" value="ACT_7"/>
    <property type="match status" value="1"/>
</dbReference>
<evidence type="ECO:0000313" key="3">
    <source>
        <dbReference type="EMBL" id="KRO69819.1"/>
    </source>
</evidence>
<evidence type="ECO:0000313" key="4">
    <source>
        <dbReference type="Proteomes" id="UP000051934"/>
    </source>
</evidence>
<dbReference type="InterPro" id="IPR045865">
    <property type="entry name" value="ACT-like_dom_sf"/>
</dbReference>
<feature type="domain" description="DUF2241" evidence="1">
    <location>
        <begin position="2"/>
        <end position="71"/>
    </location>
</feature>
<gene>
    <name evidence="3" type="ORF">ABR69_00015</name>
</gene>
<dbReference type="AlphaFoldDB" id="A0A0R2S980"/>
<evidence type="ECO:0000259" key="1">
    <source>
        <dbReference type="Pfam" id="PF10000"/>
    </source>
</evidence>
<evidence type="ECO:0000259" key="2">
    <source>
        <dbReference type="Pfam" id="PF13840"/>
    </source>
</evidence>
<dbReference type="SUPFAM" id="SSF55021">
    <property type="entry name" value="ACT-like"/>
    <property type="match status" value="2"/>
</dbReference>
<dbReference type="InterPro" id="IPR027795">
    <property type="entry name" value="CASTOR_ACT_dom"/>
</dbReference>
<organism evidence="3 4">
    <name type="scientific">OM182 bacterium BACL3 MAG-120507-bin80</name>
    <dbReference type="NCBI Taxonomy" id="1655577"/>
    <lineage>
        <taxon>Bacteria</taxon>
        <taxon>Pseudomonadati</taxon>
        <taxon>Pseudomonadota</taxon>
        <taxon>Gammaproteobacteria</taxon>
        <taxon>OMG group</taxon>
        <taxon>OM182 clade</taxon>
    </lineage>
</organism>
<protein>
    <submittedName>
        <fullName evidence="3">Uncharacterized protein</fullName>
    </submittedName>
</protein>
<dbReference type="InterPro" id="IPR018717">
    <property type="entry name" value="DUF2241"/>
</dbReference>
<dbReference type="Proteomes" id="UP000051934">
    <property type="component" value="Unassembled WGS sequence"/>
</dbReference>
<dbReference type="EMBL" id="LIBB01000459">
    <property type="protein sequence ID" value="KRO69819.1"/>
    <property type="molecule type" value="Genomic_DNA"/>
</dbReference>
<dbReference type="Pfam" id="PF10000">
    <property type="entry name" value="ACT_3"/>
    <property type="match status" value="1"/>
</dbReference>
<accession>A0A0R2S980</accession>
<reference evidence="3 4" key="1">
    <citation type="submission" date="2015-10" db="EMBL/GenBank/DDBJ databases">
        <title>Metagenome-Assembled Genomes uncover a global brackish microbiome.</title>
        <authorList>
            <person name="Hugerth L.W."/>
            <person name="Larsson J."/>
            <person name="Alneberg J."/>
            <person name="Lindh M.V."/>
            <person name="Legrand C."/>
            <person name="Pinhassi J."/>
            <person name="Andersson A.F."/>
        </authorList>
    </citation>
    <scope>NUCLEOTIDE SEQUENCE [LARGE SCALE GENOMIC DNA]</scope>
    <source>
        <strain evidence="3">BACL4 MAG-120507-bin80</strain>
    </source>
</reference>